<evidence type="ECO:0000313" key="4">
    <source>
        <dbReference type="EMBL" id="CAB5067952.1"/>
    </source>
</evidence>
<dbReference type="InterPro" id="IPR006311">
    <property type="entry name" value="TAT_signal"/>
</dbReference>
<proteinExistence type="predicted"/>
<dbReference type="AlphaFoldDB" id="A0A6J6RA52"/>
<reference evidence="2" key="1">
    <citation type="submission" date="2020-05" db="EMBL/GenBank/DDBJ databases">
        <authorList>
            <person name="Chiriac C."/>
            <person name="Salcher M."/>
            <person name="Ghai R."/>
            <person name="Kavagutti S V."/>
        </authorList>
    </citation>
    <scope>NUCLEOTIDE SEQUENCE</scope>
</reference>
<dbReference type="PROSITE" id="PS51318">
    <property type="entry name" value="TAT"/>
    <property type="match status" value="1"/>
</dbReference>
<sequence>MSNLLKMSMKISRRAAIGGIAATGLALLGVVVGSSAANAVLPNDPGHERHGHHKGKGKGGNLLRNPSFELDAAGTTISN</sequence>
<protein>
    <submittedName>
        <fullName evidence="2">Unannotated protein</fullName>
    </submittedName>
</protein>
<accession>A0A6J6RA52</accession>
<dbReference type="EMBL" id="CAFBQP010000120">
    <property type="protein sequence ID" value="CAB5067952.1"/>
    <property type="molecule type" value="Genomic_DNA"/>
</dbReference>
<gene>
    <name evidence="2" type="ORF">UFOPK2602_01723</name>
    <name evidence="3" type="ORF">UFOPK2806_02318</name>
    <name evidence="4" type="ORF">UFOPK4306_02234</name>
</gene>
<evidence type="ECO:0000313" key="2">
    <source>
        <dbReference type="EMBL" id="CAB4720811.1"/>
    </source>
</evidence>
<evidence type="ECO:0000313" key="3">
    <source>
        <dbReference type="EMBL" id="CAB4769081.1"/>
    </source>
</evidence>
<evidence type="ECO:0000256" key="1">
    <source>
        <dbReference type="SAM" id="MobiDB-lite"/>
    </source>
</evidence>
<dbReference type="EMBL" id="CAEZXX010000136">
    <property type="protein sequence ID" value="CAB4720811.1"/>
    <property type="molecule type" value="Genomic_DNA"/>
</dbReference>
<dbReference type="EMBL" id="CAEZYY010000049">
    <property type="protein sequence ID" value="CAB4769081.1"/>
    <property type="molecule type" value="Genomic_DNA"/>
</dbReference>
<feature type="region of interest" description="Disordered" evidence="1">
    <location>
        <begin position="42"/>
        <end position="79"/>
    </location>
</feature>
<organism evidence="2">
    <name type="scientific">freshwater metagenome</name>
    <dbReference type="NCBI Taxonomy" id="449393"/>
    <lineage>
        <taxon>unclassified sequences</taxon>
        <taxon>metagenomes</taxon>
        <taxon>ecological metagenomes</taxon>
    </lineage>
</organism>
<name>A0A6J6RA52_9ZZZZ</name>